<protein>
    <submittedName>
        <fullName evidence="3">Amidohydrolase family protein</fullName>
    </submittedName>
</protein>
<reference evidence="3 4" key="1">
    <citation type="journal article" date="2011" name="Curr. Microbiol.">
        <title>Luteibacter jiangsuensis sp. nov.: a methamidophos-degrading bacterium isolated from a methamidophos-manufacturing factory.</title>
        <authorList>
            <person name="Wang L."/>
            <person name="Wang G.L."/>
            <person name="Li S.P."/>
            <person name="Jiang J.D."/>
        </authorList>
    </citation>
    <scope>NUCLEOTIDE SEQUENCE [LARGE SCALE GENOMIC DNA]</scope>
    <source>
        <strain evidence="3 4">CGMCC 1.10133</strain>
    </source>
</reference>
<organism evidence="3 4">
    <name type="scientific">Luteibacter jiangsuensis</name>
    <dbReference type="NCBI Taxonomy" id="637577"/>
    <lineage>
        <taxon>Bacteria</taxon>
        <taxon>Pseudomonadati</taxon>
        <taxon>Pseudomonadota</taxon>
        <taxon>Gammaproteobacteria</taxon>
        <taxon>Lysobacterales</taxon>
        <taxon>Rhodanobacteraceae</taxon>
        <taxon>Luteibacter</taxon>
    </lineage>
</organism>
<dbReference type="SUPFAM" id="SSF51556">
    <property type="entry name" value="Metallo-dependent hydrolases"/>
    <property type="match status" value="1"/>
</dbReference>
<evidence type="ECO:0000259" key="2">
    <source>
        <dbReference type="Pfam" id="PF04909"/>
    </source>
</evidence>
<sequence>MIVDAHRHYWDPSRLRYDWLRSAPETLRRAFLPGDFPGDPDPCILVQAAPDERETRFLFDIARNDPGVLGVVGWVDMEALDVASRLDWLVADGGGLLCGIRPMVQDIPDTQWLALPALDAAFEHVRERELVFDALVDSRHLRALSERLTRHPGLRTVIDHAAKPDIAGRGFAEWATSMARLAQMPDVYCKLSGLLTLAGAAPEPDALEPYVAHLFDAFGPHRLIWGSDWPVLTTHATYDAWQSCARAFVQRHAPLAEAAVFGGNAVAVYSLAGHAPAHAASRILR</sequence>
<dbReference type="PANTHER" id="PTHR43569:SF2">
    <property type="entry name" value="AMIDOHYDROLASE-RELATED DOMAIN-CONTAINING PROTEIN"/>
    <property type="match status" value="1"/>
</dbReference>
<proteinExistence type="inferred from homology"/>
<name>A0ABX0Q8J8_9GAMM</name>
<feature type="domain" description="Amidohydrolase-related" evidence="2">
    <location>
        <begin position="3"/>
        <end position="270"/>
    </location>
</feature>
<dbReference type="InterPro" id="IPR006680">
    <property type="entry name" value="Amidohydro-rel"/>
</dbReference>
<dbReference type="EMBL" id="JAAQQR010000010">
    <property type="protein sequence ID" value="NID06708.1"/>
    <property type="molecule type" value="Genomic_DNA"/>
</dbReference>
<evidence type="ECO:0000313" key="3">
    <source>
        <dbReference type="EMBL" id="NID06708.1"/>
    </source>
</evidence>
<comment type="caution">
    <text evidence="3">The sequence shown here is derived from an EMBL/GenBank/DDBJ whole genome shotgun (WGS) entry which is preliminary data.</text>
</comment>
<evidence type="ECO:0000256" key="1">
    <source>
        <dbReference type="ARBA" id="ARBA00038310"/>
    </source>
</evidence>
<dbReference type="RefSeq" id="WP_167129321.1">
    <property type="nucleotide sequence ID" value="NZ_JAAQQR010000010.1"/>
</dbReference>
<keyword evidence="4" id="KW-1185">Reference proteome</keyword>
<dbReference type="Gene3D" id="3.20.20.140">
    <property type="entry name" value="Metal-dependent hydrolases"/>
    <property type="match status" value="1"/>
</dbReference>
<dbReference type="InterPro" id="IPR032466">
    <property type="entry name" value="Metal_Hydrolase"/>
</dbReference>
<dbReference type="Pfam" id="PF04909">
    <property type="entry name" value="Amidohydro_2"/>
    <property type="match status" value="1"/>
</dbReference>
<dbReference type="Proteomes" id="UP001429601">
    <property type="component" value="Unassembled WGS sequence"/>
</dbReference>
<accession>A0ABX0Q8J8</accession>
<comment type="similarity">
    <text evidence="1">Belongs to the metallo-dependent hydrolases superfamily.</text>
</comment>
<evidence type="ECO:0000313" key="4">
    <source>
        <dbReference type="Proteomes" id="UP001429601"/>
    </source>
</evidence>
<gene>
    <name evidence="3" type="ORF">HBF26_17580</name>
</gene>
<dbReference type="InterPro" id="IPR052350">
    <property type="entry name" value="Metallo-dep_Lactonases"/>
</dbReference>
<dbReference type="PANTHER" id="PTHR43569">
    <property type="entry name" value="AMIDOHYDROLASE"/>
    <property type="match status" value="1"/>
</dbReference>